<comment type="subcellular location">
    <subcellularLocation>
        <location evidence="1">Cytoplasm</location>
        <location evidence="1">Cytoskeleton</location>
    </subcellularLocation>
</comment>
<dbReference type="STRING" id="3983.A0A2C9VD49"/>
<dbReference type="GO" id="GO:0072657">
    <property type="term" value="P:protein localization to membrane"/>
    <property type="evidence" value="ECO:0000318"/>
    <property type="project" value="GO_Central"/>
</dbReference>
<dbReference type="GO" id="GO:0008017">
    <property type="term" value="F:microtubule binding"/>
    <property type="evidence" value="ECO:0007669"/>
    <property type="project" value="InterPro"/>
</dbReference>
<feature type="compositionally biased region" description="Polar residues" evidence="6">
    <location>
        <begin position="413"/>
        <end position="424"/>
    </location>
</feature>
<feature type="compositionally biased region" description="Basic residues" evidence="6">
    <location>
        <begin position="346"/>
        <end position="355"/>
    </location>
</feature>
<evidence type="ECO:0000313" key="9">
    <source>
        <dbReference type="Proteomes" id="UP000091857"/>
    </source>
</evidence>
<evidence type="ECO:0000256" key="6">
    <source>
        <dbReference type="SAM" id="MobiDB-lite"/>
    </source>
</evidence>
<feature type="domain" description="TPX2 C-terminal" evidence="7">
    <location>
        <begin position="266"/>
        <end position="340"/>
    </location>
</feature>
<dbReference type="OMA" id="CEENPQD"/>
<feature type="compositionally biased region" description="Polar residues" evidence="6">
    <location>
        <begin position="371"/>
        <end position="393"/>
    </location>
</feature>
<keyword evidence="5" id="KW-0206">Cytoskeleton</keyword>
<keyword evidence="9" id="KW-1185">Reference proteome</keyword>
<dbReference type="EMBL" id="CM004394">
    <property type="protein sequence ID" value="OAY43029.1"/>
    <property type="molecule type" value="Genomic_DNA"/>
</dbReference>
<protein>
    <recommendedName>
        <fullName evidence="7">TPX2 C-terminal domain-containing protein</fullName>
    </recommendedName>
</protein>
<feature type="compositionally biased region" description="Basic and acidic residues" evidence="6">
    <location>
        <begin position="7"/>
        <end position="33"/>
    </location>
</feature>
<feature type="compositionally biased region" description="Polar residues" evidence="6">
    <location>
        <begin position="152"/>
        <end position="166"/>
    </location>
</feature>
<evidence type="ECO:0000256" key="2">
    <source>
        <dbReference type="ARBA" id="ARBA00005885"/>
    </source>
</evidence>
<feature type="compositionally biased region" description="Polar residues" evidence="6">
    <location>
        <begin position="175"/>
        <end position="184"/>
    </location>
</feature>
<evidence type="ECO:0000256" key="5">
    <source>
        <dbReference type="ARBA" id="ARBA00023212"/>
    </source>
</evidence>
<evidence type="ECO:0000313" key="8">
    <source>
        <dbReference type="EMBL" id="OAY43029.1"/>
    </source>
</evidence>
<evidence type="ECO:0000256" key="1">
    <source>
        <dbReference type="ARBA" id="ARBA00004245"/>
    </source>
</evidence>
<dbReference type="PANTHER" id="PTHR31358:SF30">
    <property type="entry name" value="PROTEIN WVD2-LIKE 4"/>
    <property type="match status" value="1"/>
</dbReference>
<accession>A0A2C9VD49</accession>
<feature type="compositionally biased region" description="Basic and acidic residues" evidence="6">
    <location>
        <begin position="49"/>
        <end position="59"/>
    </location>
</feature>
<evidence type="ECO:0000256" key="3">
    <source>
        <dbReference type="ARBA" id="ARBA00022490"/>
    </source>
</evidence>
<feature type="compositionally biased region" description="Basic and acidic residues" evidence="6">
    <location>
        <begin position="292"/>
        <end position="312"/>
    </location>
</feature>
<keyword evidence="4" id="KW-0493">Microtubule</keyword>
<sequence length="491" mass="53070">MESENAVELKDDSFIEETHPEESVGAPRKEEKIAANGQEPMSANGTFERAAKPDDHHSSDVSINPKPNASESKVSKTLKESTNVGSKSNKLSKDKPNLKGPGSVSRNQKPSLSQSLSFPVRGARPENMRKSIDGHPTKTLAKHAQDDGRKGQVTSNGSITSVSHVTQPVKRAPNGVNSKESNANGGKVIPRRTSSVTAPSKQQFAQPLKSSSLNKSTNCPPSEVSESADQNSQNVPATMPSKEDDDIHSTTSSATPHERRASGSGFSFRLDERAEKRREFFSKLEEKIHAKEMEKSNLQAKSKENQEAEIKQLRKSLTFKATPMPSFYKEPPQKVELKKIPTTRPKSPKLGKHKGLTASANSSVEGGGSSLGPQSSTSPGTSKPESSNSTKGIQRNGKKETVASKTPVRKSQPKLQLQRTTGTEAKTIKSKVKPAEAESQNPEGSPQKAEENHMNSENLPKCENGNNMPEKNSTEDDDELMLSPPEVTVAG</sequence>
<dbReference type="Proteomes" id="UP000091857">
    <property type="component" value="Chromosome 8"/>
</dbReference>
<feature type="compositionally biased region" description="Polar residues" evidence="6">
    <location>
        <begin position="60"/>
        <end position="72"/>
    </location>
</feature>
<dbReference type="Pfam" id="PF06886">
    <property type="entry name" value="TPX2"/>
    <property type="match status" value="1"/>
</dbReference>
<evidence type="ECO:0000256" key="4">
    <source>
        <dbReference type="ARBA" id="ARBA00022701"/>
    </source>
</evidence>
<feature type="compositionally biased region" description="Polar residues" evidence="6">
    <location>
        <begin position="104"/>
        <end position="117"/>
    </location>
</feature>
<dbReference type="Gramene" id="Manes.08G036400.2.v8.1">
    <property type="protein sequence ID" value="Manes.08G036400.2.v8.1.CDS"/>
    <property type="gene ID" value="Manes.08G036400.v8.1"/>
</dbReference>
<name>A0A2C9VD49_MANES</name>
<gene>
    <name evidence="8" type="ORF">MANES_08G036400v8</name>
</gene>
<dbReference type="AlphaFoldDB" id="A0A2C9VD49"/>
<reference evidence="9" key="1">
    <citation type="journal article" date="2016" name="Nat. Biotechnol.">
        <title>Sequencing wild and cultivated cassava and related species reveals extensive interspecific hybridization and genetic diversity.</title>
        <authorList>
            <person name="Bredeson J.V."/>
            <person name="Lyons J.B."/>
            <person name="Prochnik S.E."/>
            <person name="Wu G.A."/>
            <person name="Ha C.M."/>
            <person name="Edsinger-Gonzales E."/>
            <person name="Grimwood J."/>
            <person name="Schmutz J."/>
            <person name="Rabbi I.Y."/>
            <person name="Egesi C."/>
            <person name="Nauluvula P."/>
            <person name="Lebot V."/>
            <person name="Ndunguru J."/>
            <person name="Mkamilo G."/>
            <person name="Bart R.S."/>
            <person name="Setter T.L."/>
            <person name="Gleadow R.M."/>
            <person name="Kulakow P."/>
            <person name="Ferguson M.E."/>
            <person name="Rounsley S."/>
            <person name="Rokhsar D.S."/>
        </authorList>
    </citation>
    <scope>NUCLEOTIDE SEQUENCE [LARGE SCALE GENOMIC DNA]</scope>
    <source>
        <strain evidence="9">cv. AM560-2</strain>
    </source>
</reference>
<feature type="compositionally biased region" description="Polar residues" evidence="6">
    <location>
        <begin position="80"/>
        <end position="89"/>
    </location>
</feature>
<proteinExistence type="inferred from homology"/>
<dbReference type="GO" id="GO:0005874">
    <property type="term" value="C:microtubule"/>
    <property type="evidence" value="ECO:0007669"/>
    <property type="project" value="UniProtKB-KW"/>
</dbReference>
<keyword evidence="3" id="KW-0963">Cytoplasm</keyword>
<feature type="region of interest" description="Disordered" evidence="6">
    <location>
        <begin position="292"/>
        <end position="491"/>
    </location>
</feature>
<evidence type="ECO:0000259" key="7">
    <source>
        <dbReference type="Pfam" id="PF06886"/>
    </source>
</evidence>
<dbReference type="Gramene" id="Manes.08G036400.3.v8.1">
    <property type="protein sequence ID" value="Manes.08G036400.3.v8.1.CDS"/>
    <property type="gene ID" value="Manes.08G036400.v8.1"/>
</dbReference>
<dbReference type="OrthoDB" id="1939285at2759"/>
<dbReference type="PANTHER" id="PTHR31358">
    <property type="entry name" value="PROTEIN WVD2-LIKE 4"/>
    <property type="match status" value="1"/>
</dbReference>
<feature type="compositionally biased region" description="Polar residues" evidence="6">
    <location>
        <begin position="192"/>
        <end position="236"/>
    </location>
</feature>
<comment type="similarity">
    <text evidence="2">Belongs to the TPX2 family.</text>
</comment>
<dbReference type="InterPro" id="IPR027329">
    <property type="entry name" value="TPX2_C"/>
</dbReference>
<feature type="region of interest" description="Disordered" evidence="6">
    <location>
        <begin position="1"/>
        <end position="273"/>
    </location>
</feature>
<organism evidence="8 9">
    <name type="scientific">Manihot esculenta</name>
    <name type="common">Cassava</name>
    <name type="synonym">Jatropha manihot</name>
    <dbReference type="NCBI Taxonomy" id="3983"/>
    <lineage>
        <taxon>Eukaryota</taxon>
        <taxon>Viridiplantae</taxon>
        <taxon>Streptophyta</taxon>
        <taxon>Embryophyta</taxon>
        <taxon>Tracheophyta</taxon>
        <taxon>Spermatophyta</taxon>
        <taxon>Magnoliopsida</taxon>
        <taxon>eudicotyledons</taxon>
        <taxon>Gunneridae</taxon>
        <taxon>Pentapetalae</taxon>
        <taxon>rosids</taxon>
        <taxon>fabids</taxon>
        <taxon>Malpighiales</taxon>
        <taxon>Euphorbiaceae</taxon>
        <taxon>Crotonoideae</taxon>
        <taxon>Manihoteae</taxon>
        <taxon>Manihot</taxon>
    </lineage>
</organism>
<comment type="caution">
    <text evidence="8">The sequence shown here is derived from an EMBL/GenBank/DDBJ whole genome shotgun (WGS) entry which is preliminary data.</text>
</comment>
<dbReference type="InterPro" id="IPR044833">
    <property type="entry name" value="WDL5/6"/>
</dbReference>
<feature type="compositionally biased region" description="Basic and acidic residues" evidence="6">
    <location>
        <begin position="123"/>
        <end position="136"/>
    </location>
</feature>